<evidence type="ECO:0000313" key="2">
    <source>
        <dbReference type="Proteomes" id="UP001202248"/>
    </source>
</evidence>
<dbReference type="SUPFAM" id="SSF49785">
    <property type="entry name" value="Galactose-binding domain-like"/>
    <property type="match status" value="1"/>
</dbReference>
<reference evidence="1 2" key="1">
    <citation type="submission" date="2022-02" db="EMBL/GenBank/DDBJ databases">
        <authorList>
            <person name="Min J."/>
        </authorList>
    </citation>
    <scope>NUCLEOTIDE SEQUENCE [LARGE SCALE GENOMIC DNA]</scope>
    <source>
        <strain evidence="1 2">GR10-1</strain>
    </source>
</reference>
<protein>
    <submittedName>
        <fullName evidence="1">Chitobiase/beta-hexosaminidase C-terminal domain-containing protein</fullName>
    </submittedName>
</protein>
<dbReference type="InterPro" id="IPR017853">
    <property type="entry name" value="GH"/>
</dbReference>
<gene>
    <name evidence="1" type="ORF">MKP09_19635</name>
</gene>
<dbReference type="Proteomes" id="UP001202248">
    <property type="component" value="Unassembled WGS sequence"/>
</dbReference>
<accession>A0ABS9SNI3</accession>
<name>A0ABS9SNI3_9BACT</name>
<dbReference type="PANTHER" id="PTHR10030:SF37">
    <property type="entry name" value="ALPHA-L-FUCOSIDASE-RELATED"/>
    <property type="match status" value="1"/>
</dbReference>
<dbReference type="Gene3D" id="2.60.120.260">
    <property type="entry name" value="Galactose-binding domain-like"/>
    <property type="match status" value="1"/>
</dbReference>
<dbReference type="InterPro" id="IPR008979">
    <property type="entry name" value="Galactose-bd-like_sf"/>
</dbReference>
<dbReference type="SUPFAM" id="SSF51445">
    <property type="entry name" value="(Trans)glycosidases"/>
    <property type="match status" value="1"/>
</dbReference>
<comment type="caution">
    <text evidence="1">The sequence shown here is derived from an EMBL/GenBank/DDBJ whole genome shotgun (WGS) entry which is preliminary data.</text>
</comment>
<dbReference type="RefSeq" id="WP_240833337.1">
    <property type="nucleotide sequence ID" value="NZ_JAKWBL010000004.1"/>
</dbReference>
<dbReference type="Gene3D" id="3.20.20.80">
    <property type="entry name" value="Glycosidases"/>
    <property type="match status" value="1"/>
</dbReference>
<dbReference type="InterPro" id="IPR026876">
    <property type="entry name" value="Fn3_assoc_repeat"/>
</dbReference>
<dbReference type="Pfam" id="PF13287">
    <property type="entry name" value="Fn3_assoc"/>
    <property type="match status" value="1"/>
</dbReference>
<proteinExistence type="predicted"/>
<dbReference type="PANTHER" id="PTHR10030">
    <property type="entry name" value="ALPHA-L-FUCOSIDASE"/>
    <property type="match status" value="1"/>
</dbReference>
<evidence type="ECO:0000313" key="1">
    <source>
        <dbReference type="EMBL" id="MCH5599963.1"/>
    </source>
</evidence>
<organism evidence="1 2">
    <name type="scientific">Niabella ginsengisoli</name>
    <dbReference type="NCBI Taxonomy" id="522298"/>
    <lineage>
        <taxon>Bacteria</taxon>
        <taxon>Pseudomonadati</taxon>
        <taxon>Bacteroidota</taxon>
        <taxon>Chitinophagia</taxon>
        <taxon>Chitinophagales</taxon>
        <taxon>Chitinophagaceae</taxon>
        <taxon>Niabella</taxon>
    </lineage>
</organism>
<keyword evidence="2" id="KW-1185">Reference proteome</keyword>
<dbReference type="EMBL" id="JAKWBL010000004">
    <property type="protein sequence ID" value="MCH5599963.1"/>
    <property type="molecule type" value="Genomic_DNA"/>
</dbReference>
<dbReference type="InterPro" id="IPR000933">
    <property type="entry name" value="Glyco_hydro_29"/>
</dbReference>
<sequence length="353" mass="39829">MRAGWFYRNDTEQNVRSADDIFDIYERSVGGNSIFLLNIPPNRKGQFSDRDINALLEAGKRIKETYGNNLFKNANGEQKVLDNNIASYKLLGKDGGELIISTPSAVTINRIVLQEAISTHSERVEKHAVDAWIEGSWKEIAQATNIGYKRILRFPEVTSDKFRIRVTQVRYAPAISNVAAFYYTARPPQLQVTTDVNGLVSIGIKEDGFSWHYWKSGDKSIEAYLNSGVKIYYTTDGSKPTESSSLYTKPFEMHKGEVKAVAFTKTDKGSMVSEKIGIPKLTWKLIATSTESEKIKRRLLLMLTTILFGPVIQQAATSLFQLIWGKLYAETICLHAANIQRQRHDGKRNAIHE</sequence>